<evidence type="ECO:0000256" key="1">
    <source>
        <dbReference type="SAM" id="MobiDB-lite"/>
    </source>
</evidence>
<reference evidence="2 3" key="1">
    <citation type="journal article" date="2014" name="Int. J. Syst. Evol. Microbiol.">
        <title>Complete genome sequence of Corynebacterium casei LMG S-19264T (=DSM 44701T), isolated from a smear-ripened cheese.</title>
        <authorList>
            <consortium name="US DOE Joint Genome Institute (JGI-PGF)"/>
            <person name="Walter F."/>
            <person name="Albersmeier A."/>
            <person name="Kalinowski J."/>
            <person name="Ruckert C."/>
        </authorList>
    </citation>
    <scope>NUCLEOTIDE SEQUENCE [LARGE SCALE GENOMIC DNA]</scope>
    <source>
        <strain evidence="2 3">KCTC 19473</strain>
    </source>
</reference>
<dbReference type="AlphaFoldDB" id="A0A918XKZ5"/>
<keyword evidence="3" id="KW-1185">Reference proteome</keyword>
<organism evidence="2 3">
    <name type="scientific">Nocardiopsis kunsanensis</name>
    <dbReference type="NCBI Taxonomy" id="141693"/>
    <lineage>
        <taxon>Bacteria</taxon>
        <taxon>Bacillati</taxon>
        <taxon>Actinomycetota</taxon>
        <taxon>Actinomycetes</taxon>
        <taxon>Streptosporangiales</taxon>
        <taxon>Nocardiopsidaceae</taxon>
        <taxon>Nocardiopsis</taxon>
    </lineage>
</organism>
<accession>A0A918XKZ5</accession>
<evidence type="ECO:0000313" key="2">
    <source>
        <dbReference type="EMBL" id="GHD36706.1"/>
    </source>
</evidence>
<name>A0A918XKZ5_9ACTN</name>
<feature type="region of interest" description="Disordered" evidence="1">
    <location>
        <begin position="1"/>
        <end position="31"/>
    </location>
</feature>
<comment type="caution">
    <text evidence="2">The sequence shown here is derived from an EMBL/GenBank/DDBJ whole genome shotgun (WGS) entry which is preliminary data.</text>
</comment>
<dbReference type="Proteomes" id="UP000654947">
    <property type="component" value="Unassembled WGS sequence"/>
</dbReference>
<evidence type="ECO:0000313" key="3">
    <source>
        <dbReference type="Proteomes" id="UP000654947"/>
    </source>
</evidence>
<dbReference type="EMBL" id="BMXL01000041">
    <property type="protein sequence ID" value="GHD36706.1"/>
    <property type="molecule type" value="Genomic_DNA"/>
</dbReference>
<dbReference type="RefSeq" id="WP_017578052.1">
    <property type="nucleotide sequence ID" value="NZ_BMXL01000041.1"/>
</dbReference>
<protein>
    <submittedName>
        <fullName evidence="2">Uncharacterized protein</fullName>
    </submittedName>
</protein>
<gene>
    <name evidence="2" type="ORF">GCM10007147_44230</name>
</gene>
<sequence length="212" mass="22838">MANAWMPGAQRLTGGNEHAPPGAGAPRAVWTVTDTDPDRGTGAARSEAERLVSEGRAPHLVWHPLSGETVQILAATRRSELPLGETRYYEQYVDHADEGRVCLVVAVVARRSVPFTDGPMLGLTAIMDWLGSWGVVRRWPSGPPGTEVADRDRLARERTVRMWARGGHFGHDQVPGSHLPGPGLLDVGHLLTPEAGENGLHTSDNARVTAIT</sequence>
<proteinExistence type="predicted"/>